<feature type="region of interest" description="Disordered" evidence="1">
    <location>
        <begin position="1"/>
        <end position="23"/>
    </location>
</feature>
<feature type="transmembrane region" description="Helical" evidence="2">
    <location>
        <begin position="354"/>
        <end position="375"/>
    </location>
</feature>
<sequence length="425" mass="46181">MDYQDTRDGNALPLPAPSRDAPPAGQIDAHPLEFSGSGGGYFRVWAVNVLLSIITLGFYTPWARRRTAQYFYSHSLVADSPLEFTAQQRKMVVGFVLLVLLTLAYKIAVETGQDTAVALFLLGGAALAPYIWGSAMRFRLGATRWRGLRLQFTARWREVYIASWPVFALALVWIGVVFGLQALAPEAGEAVQQVGAKARKALPSVSWAMGGVVLLGIVLSLLCAIRLEYNYKSLLVQRTRLGAAAGRWKPVYLDFVKIWLATVAVFVLSVVLIGALLAAAIGGSAVLLMGQAQRLGPWMFVLVLAGVVGGAVLLVLASAPARAYREARMFQLVWNNVGLGQVARFKCGLRTRSYVLLRIKNILLTLFTLGLYRPFARVSEYRMKFESVTLFVKGGVDQVTGAMVRQQQGALGDALADAAGLDLIG</sequence>
<feature type="transmembrane region" description="Helical" evidence="2">
    <location>
        <begin position="258"/>
        <end position="286"/>
    </location>
</feature>
<gene>
    <name evidence="3" type="ORF">J2X19_001092</name>
</gene>
<dbReference type="RefSeq" id="WP_310371360.1">
    <property type="nucleotide sequence ID" value="NZ_JAVDXT010000001.1"/>
</dbReference>
<keyword evidence="2" id="KW-1133">Transmembrane helix</keyword>
<feature type="transmembrane region" description="Helical" evidence="2">
    <location>
        <begin position="40"/>
        <end position="59"/>
    </location>
</feature>
<keyword evidence="2" id="KW-0812">Transmembrane</keyword>
<accession>A0ABU2C513</accession>
<name>A0ABU2C513_9BURK</name>
<feature type="transmembrane region" description="Helical" evidence="2">
    <location>
        <begin position="159"/>
        <end position="184"/>
    </location>
</feature>
<evidence type="ECO:0000256" key="1">
    <source>
        <dbReference type="SAM" id="MobiDB-lite"/>
    </source>
</evidence>
<comment type="caution">
    <text evidence="3">The sequence shown here is derived from an EMBL/GenBank/DDBJ whole genome shotgun (WGS) entry which is preliminary data.</text>
</comment>
<dbReference type="InterPro" id="IPR010295">
    <property type="entry name" value="DUF898"/>
</dbReference>
<evidence type="ECO:0000313" key="3">
    <source>
        <dbReference type="EMBL" id="MDR7376434.1"/>
    </source>
</evidence>
<dbReference type="EMBL" id="JAVDXT010000001">
    <property type="protein sequence ID" value="MDR7376434.1"/>
    <property type="molecule type" value="Genomic_DNA"/>
</dbReference>
<protein>
    <submittedName>
        <fullName evidence="3">Uncharacterized membrane protein YjgN (DUF898 family)</fullName>
    </submittedName>
</protein>
<dbReference type="Proteomes" id="UP001180487">
    <property type="component" value="Unassembled WGS sequence"/>
</dbReference>
<organism evidence="3 4">
    <name type="scientific">Rhodoferax ferrireducens</name>
    <dbReference type="NCBI Taxonomy" id="192843"/>
    <lineage>
        <taxon>Bacteria</taxon>
        <taxon>Pseudomonadati</taxon>
        <taxon>Pseudomonadota</taxon>
        <taxon>Betaproteobacteria</taxon>
        <taxon>Burkholderiales</taxon>
        <taxon>Comamonadaceae</taxon>
        <taxon>Rhodoferax</taxon>
    </lineage>
</organism>
<evidence type="ECO:0000256" key="2">
    <source>
        <dbReference type="SAM" id="Phobius"/>
    </source>
</evidence>
<keyword evidence="4" id="KW-1185">Reference proteome</keyword>
<feature type="transmembrane region" description="Helical" evidence="2">
    <location>
        <begin position="91"/>
        <end position="109"/>
    </location>
</feature>
<feature type="transmembrane region" description="Helical" evidence="2">
    <location>
        <begin position="204"/>
        <end position="225"/>
    </location>
</feature>
<proteinExistence type="predicted"/>
<keyword evidence="2" id="KW-0472">Membrane</keyword>
<dbReference type="Pfam" id="PF05987">
    <property type="entry name" value="DUF898"/>
    <property type="match status" value="1"/>
</dbReference>
<feature type="transmembrane region" description="Helical" evidence="2">
    <location>
        <begin position="298"/>
        <end position="319"/>
    </location>
</feature>
<feature type="transmembrane region" description="Helical" evidence="2">
    <location>
        <begin position="115"/>
        <end position="138"/>
    </location>
</feature>
<reference evidence="3 4" key="1">
    <citation type="submission" date="2023-07" db="EMBL/GenBank/DDBJ databases">
        <title>Sorghum-associated microbial communities from plants grown in Nebraska, USA.</title>
        <authorList>
            <person name="Schachtman D."/>
        </authorList>
    </citation>
    <scope>NUCLEOTIDE SEQUENCE [LARGE SCALE GENOMIC DNA]</scope>
    <source>
        <strain evidence="3 4">BE313</strain>
    </source>
</reference>
<evidence type="ECO:0000313" key="4">
    <source>
        <dbReference type="Proteomes" id="UP001180487"/>
    </source>
</evidence>